<gene>
    <name evidence="4" type="ORF">SAMN05421803_105164</name>
</gene>
<protein>
    <recommendedName>
        <fullName evidence="6">Flagellar hook-length control protein FliK</fullName>
    </recommendedName>
</protein>
<feature type="region of interest" description="Disordered" evidence="1">
    <location>
        <begin position="160"/>
        <end position="300"/>
    </location>
</feature>
<feature type="compositionally biased region" description="Gly residues" evidence="1">
    <location>
        <begin position="184"/>
        <end position="221"/>
    </location>
</feature>
<evidence type="ECO:0008006" key="6">
    <source>
        <dbReference type="Google" id="ProtNLM"/>
    </source>
</evidence>
<keyword evidence="2" id="KW-1133">Transmembrane helix</keyword>
<sequence>MTLRIPRPVSRLRRVLHTAAAALLLAGVTGGAVVAEPGPVLAVDHGRGLPGHCPDGNGVTVVVDFQELGGDTIVRCAVGDQETGHSALKNAGIEITGTNRWGEAFICRIEGRPGPESEPCIDTPPASAYWSYWHAPNGGAWTYSQWGAMNRKPPLGSFEGWSFSLNRTEDTNPPPRTDPLRPENGGGDGGSGASGGSGGTGGSAGGEGGGAPGGSTGGSDRGGSEQAGSGPGTDTDSGTGAQDGARPPQARSDGDDPAVTAAGPDSGPGVEPSRFDEPVPGPDDLPSEVSGWDGGEDGAALVSSTADVDGLPWGTLLGGGAAALLATVGLATAWQRRRERGAHAE</sequence>
<accession>A0A1M6IHP7</accession>
<feature type="signal peptide" evidence="3">
    <location>
        <begin position="1"/>
        <end position="34"/>
    </location>
</feature>
<evidence type="ECO:0000256" key="1">
    <source>
        <dbReference type="SAM" id="MobiDB-lite"/>
    </source>
</evidence>
<keyword evidence="2" id="KW-0812">Transmembrane</keyword>
<dbReference type="EMBL" id="FQZK01000005">
    <property type="protein sequence ID" value="SHJ33949.1"/>
    <property type="molecule type" value="Genomic_DNA"/>
</dbReference>
<feature type="chain" id="PRO_5038463575" description="Flagellar hook-length control protein FliK" evidence="3">
    <location>
        <begin position="35"/>
        <end position="345"/>
    </location>
</feature>
<keyword evidence="5" id="KW-1185">Reference proteome</keyword>
<keyword evidence="3" id="KW-0732">Signal</keyword>
<keyword evidence="2" id="KW-0472">Membrane</keyword>
<dbReference type="RefSeq" id="WP_218619522.1">
    <property type="nucleotide sequence ID" value="NZ_FQZK01000005.1"/>
</dbReference>
<evidence type="ECO:0000256" key="3">
    <source>
        <dbReference type="SAM" id="SignalP"/>
    </source>
</evidence>
<proteinExistence type="predicted"/>
<dbReference type="AlphaFoldDB" id="A0A1M6IHP7"/>
<name>A0A1M6IHP7_9ACTN</name>
<feature type="transmembrane region" description="Helical" evidence="2">
    <location>
        <begin position="311"/>
        <end position="334"/>
    </location>
</feature>
<organism evidence="4 5">
    <name type="scientific">Nocardiopsis flavescens</name>
    <dbReference type="NCBI Taxonomy" id="758803"/>
    <lineage>
        <taxon>Bacteria</taxon>
        <taxon>Bacillati</taxon>
        <taxon>Actinomycetota</taxon>
        <taxon>Actinomycetes</taxon>
        <taxon>Streptosporangiales</taxon>
        <taxon>Nocardiopsidaceae</taxon>
        <taxon>Nocardiopsis</taxon>
    </lineage>
</organism>
<evidence type="ECO:0000313" key="5">
    <source>
        <dbReference type="Proteomes" id="UP000184452"/>
    </source>
</evidence>
<evidence type="ECO:0000313" key="4">
    <source>
        <dbReference type="EMBL" id="SHJ33949.1"/>
    </source>
</evidence>
<evidence type="ECO:0000256" key="2">
    <source>
        <dbReference type="SAM" id="Phobius"/>
    </source>
</evidence>
<reference evidence="4 5" key="1">
    <citation type="submission" date="2016-11" db="EMBL/GenBank/DDBJ databases">
        <authorList>
            <person name="Jaros S."/>
            <person name="Januszkiewicz K."/>
            <person name="Wedrychowicz H."/>
        </authorList>
    </citation>
    <scope>NUCLEOTIDE SEQUENCE [LARGE SCALE GENOMIC DNA]</scope>
    <source>
        <strain evidence="4 5">CGMCC 4.5723</strain>
    </source>
</reference>
<dbReference type="Proteomes" id="UP000184452">
    <property type="component" value="Unassembled WGS sequence"/>
</dbReference>
<dbReference type="STRING" id="758803.SAMN05421803_105164"/>